<protein>
    <recommendedName>
        <fullName evidence="3">BTB domain-containing protein</fullName>
    </recommendedName>
</protein>
<sequence length="213" mass="23322">MSPSTIDIDPDGELIIHLGDESTGISHSTASVGTNPDVKLDQTAAHKGDATFDSAVQLRVSMKHILLACRRAKTVFGGAFQESKPEADGSHHWRLGPYFDSKAFITVMSIIHGHTREIPDQVSLSMLAAISAVTDDLQCHDAVWFIAKLWLRKLHGTLSVTTPDLPKWILVSFVFHERDMFRSVTRVAILHSSGAITTGDLPIFPKIVGTSRL</sequence>
<evidence type="ECO:0000313" key="1">
    <source>
        <dbReference type="EMBL" id="KJZ70508.1"/>
    </source>
</evidence>
<organism evidence="1 2">
    <name type="scientific">Hirsutella minnesotensis 3608</name>
    <dbReference type="NCBI Taxonomy" id="1043627"/>
    <lineage>
        <taxon>Eukaryota</taxon>
        <taxon>Fungi</taxon>
        <taxon>Dikarya</taxon>
        <taxon>Ascomycota</taxon>
        <taxon>Pezizomycotina</taxon>
        <taxon>Sordariomycetes</taxon>
        <taxon>Hypocreomycetidae</taxon>
        <taxon>Hypocreales</taxon>
        <taxon>Ophiocordycipitaceae</taxon>
        <taxon>Hirsutella</taxon>
    </lineage>
</organism>
<dbReference type="Proteomes" id="UP000054481">
    <property type="component" value="Unassembled WGS sequence"/>
</dbReference>
<accession>A0A0F7ZS02</accession>
<proteinExistence type="predicted"/>
<evidence type="ECO:0008006" key="3">
    <source>
        <dbReference type="Google" id="ProtNLM"/>
    </source>
</evidence>
<reference evidence="1 2" key="1">
    <citation type="journal article" date="2014" name="Genome Biol. Evol.">
        <title>Comparative genomics and transcriptomics analyses reveal divergent lifestyle features of nematode endoparasitic fungus Hirsutella minnesotensis.</title>
        <authorList>
            <person name="Lai Y."/>
            <person name="Liu K."/>
            <person name="Zhang X."/>
            <person name="Zhang X."/>
            <person name="Li K."/>
            <person name="Wang N."/>
            <person name="Shu C."/>
            <person name="Wu Y."/>
            <person name="Wang C."/>
            <person name="Bushley K.E."/>
            <person name="Xiang M."/>
            <person name="Liu X."/>
        </authorList>
    </citation>
    <scope>NUCLEOTIDE SEQUENCE [LARGE SCALE GENOMIC DNA]</scope>
    <source>
        <strain evidence="1 2">3608</strain>
    </source>
</reference>
<dbReference type="AlphaFoldDB" id="A0A0F7ZS02"/>
<name>A0A0F7ZS02_9HYPO</name>
<dbReference type="OrthoDB" id="4926739at2759"/>
<keyword evidence="2" id="KW-1185">Reference proteome</keyword>
<gene>
    <name evidence="1" type="ORF">HIM_10094</name>
</gene>
<dbReference type="EMBL" id="KQ030621">
    <property type="protein sequence ID" value="KJZ70508.1"/>
    <property type="molecule type" value="Genomic_DNA"/>
</dbReference>
<evidence type="ECO:0000313" key="2">
    <source>
        <dbReference type="Proteomes" id="UP000054481"/>
    </source>
</evidence>